<protein>
    <submittedName>
        <fullName evidence="2">Uncharacterized protein</fullName>
    </submittedName>
</protein>
<evidence type="ECO:0000313" key="3">
    <source>
        <dbReference type="Proteomes" id="UP001521222"/>
    </source>
</evidence>
<sequence>MKVLLKSAFGIVLGLAAAAGAAPSPSLESDLIFNSSVPLNVSLPFNVTLPPSWATIEVWTGGDGCQPVNVGNVIGHDLHQLITRQLDRLCPYQTIQHGGYCDNWSWQTFGTKYLKTPPAGVDWTGVWYRVNGGQFSTEGIRVTLMNIVGRVLYAYTTQPLGTNCYEIPGQGKYCNIPRFVRVNLPQGSPAFPDWQNYLHVEFYGSPTKLSQHGNLKPCGTRAAVDVELDNYMSLEGEFPAWKGHYKRETRVIIDGYKVCSDES</sequence>
<organism evidence="2 3">
    <name type="scientific">Nothophoma quercina</name>
    <dbReference type="NCBI Taxonomy" id="749835"/>
    <lineage>
        <taxon>Eukaryota</taxon>
        <taxon>Fungi</taxon>
        <taxon>Dikarya</taxon>
        <taxon>Ascomycota</taxon>
        <taxon>Pezizomycotina</taxon>
        <taxon>Dothideomycetes</taxon>
        <taxon>Pleosporomycetidae</taxon>
        <taxon>Pleosporales</taxon>
        <taxon>Pleosporineae</taxon>
        <taxon>Didymellaceae</taxon>
        <taxon>Nothophoma</taxon>
    </lineage>
</organism>
<evidence type="ECO:0000256" key="1">
    <source>
        <dbReference type="SAM" id="SignalP"/>
    </source>
</evidence>
<gene>
    <name evidence="2" type="ORF">SLS59_004925</name>
</gene>
<feature type="chain" id="PRO_5045634445" evidence="1">
    <location>
        <begin position="22"/>
        <end position="263"/>
    </location>
</feature>
<dbReference type="Proteomes" id="UP001521222">
    <property type="component" value="Unassembled WGS sequence"/>
</dbReference>
<dbReference type="EMBL" id="JAKIXB020000014">
    <property type="protein sequence ID" value="KAL1602238.1"/>
    <property type="molecule type" value="Genomic_DNA"/>
</dbReference>
<evidence type="ECO:0000313" key="2">
    <source>
        <dbReference type="EMBL" id="KAL1602238.1"/>
    </source>
</evidence>
<name>A0ABR3RD66_9PLEO</name>
<accession>A0ABR3RD66</accession>
<feature type="signal peptide" evidence="1">
    <location>
        <begin position="1"/>
        <end position="21"/>
    </location>
</feature>
<keyword evidence="3" id="KW-1185">Reference proteome</keyword>
<reference evidence="2 3" key="1">
    <citation type="submission" date="2024-02" db="EMBL/GenBank/DDBJ databases">
        <title>De novo assembly and annotation of 12 fungi associated with fruit tree decline syndrome in Ontario, Canada.</title>
        <authorList>
            <person name="Sulman M."/>
            <person name="Ellouze W."/>
            <person name="Ilyukhin E."/>
        </authorList>
    </citation>
    <scope>NUCLEOTIDE SEQUENCE [LARGE SCALE GENOMIC DNA]</scope>
    <source>
        <strain evidence="2 3">M97-236</strain>
    </source>
</reference>
<proteinExistence type="predicted"/>
<keyword evidence="1" id="KW-0732">Signal</keyword>
<comment type="caution">
    <text evidence="2">The sequence shown here is derived from an EMBL/GenBank/DDBJ whole genome shotgun (WGS) entry which is preliminary data.</text>
</comment>